<keyword evidence="5 8" id="KW-0648">Protein biosynthesis</keyword>
<protein>
    <recommendedName>
        <fullName evidence="8">Arginine--tRNA ligase</fullName>
        <ecNumber evidence="8">6.1.1.19</ecNumber>
    </recommendedName>
    <alternativeName>
        <fullName evidence="8">Arginyl-tRNA synthetase</fullName>
        <shortName evidence="8">ArgRS</shortName>
    </alternativeName>
</protein>
<comment type="similarity">
    <text evidence="1 8 9">Belongs to the class-I aminoacyl-tRNA synthetase family.</text>
</comment>
<sequence length="570" mass="64678">MLMDKVVSLLEPLLDLSREEVEAMLEVPPRPVMGDLAFPCYTLAKRMRKAPDVISAELAADMTSPELRAEASGPYINFYFERTNMASAMLNSLTDPQFGKLQLGAGKKMVIDMSSPNIAKPFGIGHLRSTVIGAALYRMYEEAGYTAESVNHLGDWGTQFGKQIAAYKRWGEDDRLAKEPIKESLRLYVKFHDEEENDPSLGPEAREWFKKLEQGDEEAVSLWKYFVDISMQEFNRMYDRLGVKFDHILGESYYIDQTDKTVTKLKQAGLLTESDEAMVVRLDEEGMPPCLIIKKDGTTIYPTRDLTTAYYRHEVMKADEVLYVVGAEQKLHFQQVFAVLAKMGEIWSENFIHVPFGLMKFEGRKMSTRRGKVVFLEEVLDEAVERAAQIINEKNPNLHNAAEVAEQVGLGAIVFGDLKNHRLNEVDFSLEEALSFEGETGPYVQYTYARIQSLLFKATANMDEEIQEASKSAAAEHSEQVLISDAAWAVMKHLSRYPEQLERGVRLKEPSVLARYVIDLAQLYNRFYHQEKILGSSKSERTYKLKLSEIVGSRIKGILGLLGVQTPERM</sequence>
<dbReference type="PANTHER" id="PTHR11956:SF5">
    <property type="entry name" value="ARGININE--TRNA LIGASE, CYTOPLASMIC"/>
    <property type="match status" value="1"/>
</dbReference>
<organism evidence="12 13">
    <name type="scientific">Paenibacillus provencensis</name>
    <dbReference type="NCBI Taxonomy" id="441151"/>
    <lineage>
        <taxon>Bacteria</taxon>
        <taxon>Bacillati</taxon>
        <taxon>Bacillota</taxon>
        <taxon>Bacilli</taxon>
        <taxon>Bacillales</taxon>
        <taxon>Paenibacillaceae</taxon>
        <taxon>Paenibacillus</taxon>
    </lineage>
</organism>
<name>A0ABW3PUS9_9BACL</name>
<keyword evidence="8" id="KW-0963">Cytoplasm</keyword>
<dbReference type="InterPro" id="IPR036695">
    <property type="entry name" value="Arg-tRNA-synth_N_sf"/>
</dbReference>
<evidence type="ECO:0000313" key="12">
    <source>
        <dbReference type="EMBL" id="MFD1128480.1"/>
    </source>
</evidence>
<evidence type="ECO:0000256" key="9">
    <source>
        <dbReference type="RuleBase" id="RU363038"/>
    </source>
</evidence>
<dbReference type="Pfam" id="PF00750">
    <property type="entry name" value="tRNA-synt_1d"/>
    <property type="match status" value="1"/>
</dbReference>
<dbReference type="Pfam" id="PF03485">
    <property type="entry name" value="Arg_tRNA_synt_N"/>
    <property type="match status" value="1"/>
</dbReference>
<dbReference type="RefSeq" id="WP_251583265.1">
    <property type="nucleotide sequence ID" value="NZ_JBHTKX010000001.1"/>
</dbReference>
<comment type="subcellular location">
    <subcellularLocation>
        <location evidence="8">Cytoplasm</location>
    </subcellularLocation>
</comment>
<dbReference type="EC" id="6.1.1.19" evidence="8"/>
<dbReference type="SMART" id="SM00836">
    <property type="entry name" value="DALR_1"/>
    <property type="match status" value="1"/>
</dbReference>
<dbReference type="Gene3D" id="3.40.50.620">
    <property type="entry name" value="HUPs"/>
    <property type="match status" value="1"/>
</dbReference>
<dbReference type="Pfam" id="PF05746">
    <property type="entry name" value="DALR_1"/>
    <property type="match status" value="1"/>
</dbReference>
<keyword evidence="3 8" id="KW-0547">Nucleotide-binding</keyword>
<evidence type="ECO:0000259" key="10">
    <source>
        <dbReference type="SMART" id="SM00836"/>
    </source>
</evidence>
<feature type="domain" description="Arginyl tRNA synthetase N-terminal" evidence="11">
    <location>
        <begin position="4"/>
        <end position="80"/>
    </location>
</feature>
<dbReference type="CDD" id="cd00671">
    <property type="entry name" value="ArgRS_core"/>
    <property type="match status" value="1"/>
</dbReference>
<dbReference type="InterPro" id="IPR009080">
    <property type="entry name" value="tRNAsynth_Ia_anticodon-bd"/>
</dbReference>
<keyword evidence="2 8" id="KW-0436">Ligase</keyword>
<dbReference type="SUPFAM" id="SSF47323">
    <property type="entry name" value="Anticodon-binding domain of a subclass of class I aminoacyl-tRNA synthetases"/>
    <property type="match status" value="1"/>
</dbReference>
<keyword evidence="6 8" id="KW-0030">Aminoacyl-tRNA synthetase</keyword>
<dbReference type="PRINTS" id="PR01038">
    <property type="entry name" value="TRNASYNTHARG"/>
</dbReference>
<accession>A0ABW3PUS9</accession>
<evidence type="ECO:0000256" key="6">
    <source>
        <dbReference type="ARBA" id="ARBA00023146"/>
    </source>
</evidence>
<reference evidence="13" key="1">
    <citation type="journal article" date="2019" name="Int. J. Syst. Evol. Microbiol.">
        <title>The Global Catalogue of Microorganisms (GCM) 10K type strain sequencing project: providing services to taxonomists for standard genome sequencing and annotation.</title>
        <authorList>
            <consortium name="The Broad Institute Genomics Platform"/>
            <consortium name="The Broad Institute Genome Sequencing Center for Infectious Disease"/>
            <person name="Wu L."/>
            <person name="Ma J."/>
        </authorList>
    </citation>
    <scope>NUCLEOTIDE SEQUENCE [LARGE SCALE GENOMIC DNA]</scope>
    <source>
        <strain evidence="13">CCUG 53519</strain>
    </source>
</reference>
<evidence type="ECO:0000256" key="4">
    <source>
        <dbReference type="ARBA" id="ARBA00022840"/>
    </source>
</evidence>
<evidence type="ECO:0000313" key="13">
    <source>
        <dbReference type="Proteomes" id="UP001597169"/>
    </source>
</evidence>
<dbReference type="InterPro" id="IPR001278">
    <property type="entry name" value="Arg-tRNA-ligase"/>
</dbReference>
<evidence type="ECO:0000259" key="11">
    <source>
        <dbReference type="SMART" id="SM01016"/>
    </source>
</evidence>
<keyword evidence="4 8" id="KW-0067">ATP-binding</keyword>
<evidence type="ECO:0000256" key="2">
    <source>
        <dbReference type="ARBA" id="ARBA00022598"/>
    </source>
</evidence>
<evidence type="ECO:0000256" key="8">
    <source>
        <dbReference type="HAMAP-Rule" id="MF_00123"/>
    </source>
</evidence>
<comment type="caution">
    <text evidence="12">The sequence shown here is derived from an EMBL/GenBank/DDBJ whole genome shotgun (WGS) entry which is preliminary data.</text>
</comment>
<gene>
    <name evidence="8 12" type="primary">argS</name>
    <name evidence="12" type="ORF">ACFQ3J_09875</name>
</gene>
<dbReference type="Proteomes" id="UP001597169">
    <property type="component" value="Unassembled WGS sequence"/>
</dbReference>
<dbReference type="NCBIfam" id="TIGR00456">
    <property type="entry name" value="argS"/>
    <property type="match status" value="1"/>
</dbReference>
<feature type="short sequence motif" description="'HIGH' region" evidence="8">
    <location>
        <begin position="116"/>
        <end position="126"/>
    </location>
</feature>
<evidence type="ECO:0000256" key="7">
    <source>
        <dbReference type="ARBA" id="ARBA00049339"/>
    </source>
</evidence>
<dbReference type="SUPFAM" id="SSF52374">
    <property type="entry name" value="Nucleotidylyl transferase"/>
    <property type="match status" value="1"/>
</dbReference>
<dbReference type="SUPFAM" id="SSF55190">
    <property type="entry name" value="Arginyl-tRNA synthetase (ArgRS), N-terminal 'additional' domain"/>
    <property type="match status" value="1"/>
</dbReference>
<dbReference type="HAMAP" id="MF_00123">
    <property type="entry name" value="Arg_tRNA_synth"/>
    <property type="match status" value="1"/>
</dbReference>
<dbReference type="PANTHER" id="PTHR11956">
    <property type="entry name" value="ARGINYL-TRNA SYNTHETASE"/>
    <property type="match status" value="1"/>
</dbReference>
<dbReference type="InterPro" id="IPR005148">
    <property type="entry name" value="Arg-tRNA-synth_N"/>
</dbReference>
<comment type="subunit">
    <text evidence="8">Monomer.</text>
</comment>
<dbReference type="Gene3D" id="1.10.730.10">
    <property type="entry name" value="Isoleucyl-tRNA Synthetase, Domain 1"/>
    <property type="match status" value="1"/>
</dbReference>
<dbReference type="InterPro" id="IPR014729">
    <property type="entry name" value="Rossmann-like_a/b/a_fold"/>
</dbReference>
<dbReference type="InterPro" id="IPR035684">
    <property type="entry name" value="ArgRS_core"/>
</dbReference>
<dbReference type="InterPro" id="IPR008909">
    <property type="entry name" value="DALR_anticod-bd"/>
</dbReference>
<dbReference type="EMBL" id="JBHTKX010000001">
    <property type="protein sequence ID" value="MFD1128480.1"/>
    <property type="molecule type" value="Genomic_DNA"/>
</dbReference>
<proteinExistence type="inferred from homology"/>
<keyword evidence="13" id="KW-1185">Reference proteome</keyword>
<evidence type="ECO:0000256" key="5">
    <source>
        <dbReference type="ARBA" id="ARBA00022917"/>
    </source>
</evidence>
<dbReference type="GO" id="GO:0004814">
    <property type="term" value="F:arginine-tRNA ligase activity"/>
    <property type="evidence" value="ECO:0007669"/>
    <property type="project" value="UniProtKB-EC"/>
</dbReference>
<dbReference type="Gene3D" id="3.30.1360.70">
    <property type="entry name" value="Arginyl tRNA synthetase N-terminal domain"/>
    <property type="match status" value="1"/>
</dbReference>
<comment type="catalytic activity">
    <reaction evidence="7 8">
        <text>tRNA(Arg) + L-arginine + ATP = L-arginyl-tRNA(Arg) + AMP + diphosphate</text>
        <dbReference type="Rhea" id="RHEA:20301"/>
        <dbReference type="Rhea" id="RHEA-COMP:9658"/>
        <dbReference type="Rhea" id="RHEA-COMP:9673"/>
        <dbReference type="ChEBI" id="CHEBI:30616"/>
        <dbReference type="ChEBI" id="CHEBI:32682"/>
        <dbReference type="ChEBI" id="CHEBI:33019"/>
        <dbReference type="ChEBI" id="CHEBI:78442"/>
        <dbReference type="ChEBI" id="CHEBI:78513"/>
        <dbReference type="ChEBI" id="CHEBI:456215"/>
        <dbReference type="EC" id="6.1.1.19"/>
    </reaction>
</comment>
<feature type="domain" description="DALR anticodon binding" evidence="10">
    <location>
        <begin position="444"/>
        <end position="570"/>
    </location>
</feature>
<evidence type="ECO:0000256" key="3">
    <source>
        <dbReference type="ARBA" id="ARBA00022741"/>
    </source>
</evidence>
<dbReference type="SMART" id="SM01016">
    <property type="entry name" value="Arg_tRNA_synt_N"/>
    <property type="match status" value="1"/>
</dbReference>
<evidence type="ECO:0000256" key="1">
    <source>
        <dbReference type="ARBA" id="ARBA00005594"/>
    </source>
</evidence>